<dbReference type="EMBL" id="LN483070">
    <property type="protein sequence ID" value="CEA07529.1"/>
    <property type="molecule type" value="Genomic_DNA"/>
</dbReference>
<dbReference type="PATRIC" id="fig|1461584.3.peg.836"/>
<keyword evidence="1" id="KW-0812">Transmembrane</keyword>
<evidence type="ECO:0000256" key="1">
    <source>
        <dbReference type="SAM" id="Phobius"/>
    </source>
</evidence>
<feature type="transmembrane region" description="Helical" evidence="1">
    <location>
        <begin position="6"/>
        <end position="25"/>
    </location>
</feature>
<gene>
    <name evidence="2" type="ORF">BN1051_00844</name>
</gene>
<dbReference type="Pfam" id="PF26606">
    <property type="entry name" value="SCO4848"/>
    <property type="match status" value="1"/>
</dbReference>
<proteinExistence type="predicted"/>
<accession>A0A078MMK7</accession>
<keyword evidence="1" id="KW-1133">Transmembrane helix</keyword>
<dbReference type="InterPro" id="IPR058061">
    <property type="entry name" value="SCO4848-like"/>
</dbReference>
<dbReference type="AlphaFoldDB" id="A0A078MMK7"/>
<sequence length="73" mass="7808">MELPPVLAVVLVVAGLWNIVVWPPFLRKAIADPASREENGAMTRSLMVTLMLISTSMVFGLATAIIGVRALMG</sequence>
<evidence type="ECO:0000313" key="2">
    <source>
        <dbReference type="EMBL" id="CEA07529.1"/>
    </source>
</evidence>
<reference evidence="2" key="1">
    <citation type="submission" date="2014-07" db="EMBL/GenBank/DDBJ databases">
        <authorList>
            <person name="Urmite Genomes Urmite Genomes"/>
        </authorList>
    </citation>
    <scope>NUCLEOTIDE SEQUENCE</scope>
    <source>
        <strain evidence="2">11W110_air</strain>
    </source>
</reference>
<name>A0A078MMK7_9MICC</name>
<feature type="transmembrane region" description="Helical" evidence="1">
    <location>
        <begin position="46"/>
        <end position="72"/>
    </location>
</feature>
<protein>
    <submittedName>
        <fullName evidence="2">Uncharacterized protein</fullName>
    </submittedName>
</protein>
<organism evidence="2">
    <name type="scientific">Arthrobacter saudimassiliensis</name>
    <dbReference type="NCBI Taxonomy" id="1461584"/>
    <lineage>
        <taxon>Bacteria</taxon>
        <taxon>Bacillati</taxon>
        <taxon>Actinomycetota</taxon>
        <taxon>Actinomycetes</taxon>
        <taxon>Micrococcales</taxon>
        <taxon>Micrococcaceae</taxon>
        <taxon>Arthrobacter</taxon>
    </lineage>
</organism>
<dbReference type="NCBIfam" id="NF046117">
    <property type="entry name" value="SCO4848_fam"/>
    <property type="match status" value="1"/>
</dbReference>
<keyword evidence="1" id="KW-0472">Membrane</keyword>